<feature type="compositionally biased region" description="Pro residues" evidence="3">
    <location>
        <begin position="609"/>
        <end position="619"/>
    </location>
</feature>
<dbReference type="InterPro" id="IPR001849">
    <property type="entry name" value="PH_domain"/>
</dbReference>
<dbReference type="SUPFAM" id="SSF50729">
    <property type="entry name" value="PH domain-like"/>
    <property type="match status" value="2"/>
</dbReference>
<feature type="compositionally biased region" description="Basic and acidic residues" evidence="3">
    <location>
        <begin position="288"/>
        <end position="297"/>
    </location>
</feature>
<dbReference type="Gene3D" id="2.30.29.30">
    <property type="entry name" value="Pleckstrin-homology domain (PH domain)/Phosphotyrosine-binding domain (PTB)"/>
    <property type="match status" value="2"/>
</dbReference>
<dbReference type="CDD" id="cd14676">
    <property type="entry name" value="PH_DOK1_2_3"/>
    <property type="match status" value="1"/>
</dbReference>
<gene>
    <name evidence="5" type="primary">LOC100170612</name>
</gene>
<protein>
    <submittedName>
        <fullName evidence="5">LOC100170612 protein</fullName>
    </submittedName>
</protein>
<feature type="region of interest" description="Disordered" evidence="3">
    <location>
        <begin position="701"/>
        <end position="748"/>
    </location>
</feature>
<dbReference type="Pfam" id="PF02174">
    <property type="entry name" value="IRS"/>
    <property type="match status" value="1"/>
</dbReference>
<feature type="region of interest" description="Disordered" evidence="3">
    <location>
        <begin position="477"/>
        <end position="511"/>
    </location>
</feature>
<comment type="similarity">
    <text evidence="1">Belongs to the DOK family. Type A subfamily.</text>
</comment>
<dbReference type="InterPro" id="IPR011993">
    <property type="entry name" value="PH-like_dom_sf"/>
</dbReference>
<dbReference type="InterPro" id="IPR050996">
    <property type="entry name" value="Docking_Protein_DOK"/>
</dbReference>
<dbReference type="InterPro" id="IPR002404">
    <property type="entry name" value="IRS_PTB"/>
</dbReference>
<feature type="non-terminal residue" evidence="5">
    <location>
        <position position="1"/>
    </location>
</feature>
<evidence type="ECO:0000256" key="2">
    <source>
        <dbReference type="ARBA" id="ARBA00022553"/>
    </source>
</evidence>
<evidence type="ECO:0000259" key="4">
    <source>
        <dbReference type="PROSITE" id="PS51064"/>
    </source>
</evidence>
<dbReference type="AlphaFoldDB" id="B3DM64"/>
<dbReference type="InterPro" id="IPR037751">
    <property type="entry name" value="Dok1/2/3_PTB"/>
</dbReference>
<evidence type="ECO:0000256" key="1">
    <source>
        <dbReference type="ARBA" id="ARBA00010955"/>
    </source>
</evidence>
<dbReference type="PANTHER" id="PTHR21258">
    <property type="entry name" value="DOCKING PROTEIN RELATED"/>
    <property type="match status" value="1"/>
</dbReference>
<dbReference type="SMART" id="SM00233">
    <property type="entry name" value="PH"/>
    <property type="match status" value="1"/>
</dbReference>
<feature type="compositionally biased region" description="Low complexity" evidence="3">
    <location>
        <begin position="325"/>
        <end position="341"/>
    </location>
</feature>
<name>B3DM64_XENTR</name>
<dbReference type="SMART" id="SM00310">
    <property type="entry name" value="PTBI"/>
    <property type="match status" value="1"/>
</dbReference>
<organism evidence="5">
    <name type="scientific">Xenopus tropicalis</name>
    <name type="common">Western clawed frog</name>
    <name type="synonym">Silurana tropicalis</name>
    <dbReference type="NCBI Taxonomy" id="8364"/>
    <lineage>
        <taxon>Eukaryota</taxon>
        <taxon>Metazoa</taxon>
        <taxon>Chordata</taxon>
        <taxon>Craniata</taxon>
        <taxon>Vertebrata</taxon>
        <taxon>Euteleostomi</taxon>
        <taxon>Amphibia</taxon>
        <taxon>Batrachia</taxon>
        <taxon>Anura</taxon>
        <taxon>Pipoidea</taxon>
        <taxon>Pipidae</taxon>
        <taxon>Xenopodinae</taxon>
        <taxon>Xenopus</taxon>
        <taxon>Silurana</taxon>
    </lineage>
</organism>
<evidence type="ECO:0000256" key="3">
    <source>
        <dbReference type="SAM" id="MobiDB-lite"/>
    </source>
</evidence>
<sequence>LRMSGSDRPVLEGQLHIKQNKFGKKWKRCHALLYPDSPFGVARLEFYDWKEGPVPGDKVRRASDRKVLRLAECICVAPAASESGPKENMVAFSLETNDKTVLLSGDRGVASEWVQKVCELAFPSKSSSQEKEPPDPPVSSSLEMSVNSLYVSREEVSDFRVTVQRTEAAERCSLHGSYVLRTESDCLLLKDPNSKETLYSWPYKLLRRYGRDKVMFSFEAGRRCSSGPGNFTFETSQGHEIFQRVESSIRAQQGSDNRLSCPTLDTDYATEVPLELSVPEAQNKIGPVRKDPEEKPLKGRTLPNLPGLKSTPQHLLEHSGLGAKSGSSSTPPRSPVSSSASRHLEMDQEQLAGVYSEPKDSVKVVKPQFDPLYSDPVDCVAGKGVKGERSKLDPSEMSPLYSDLYEHVGYETVGAAVSPQLHKRPTLANAGEEHIYDEPEGVAQHLEAPQVYSEVRVEGGAWKRQATDEKLGYEYPYNPNTDDYSVPNFQGQRSQARSRGLGPKPVPAPKPQGIVIAKVAGKEGGSLDKAYGYSNSPNNNNNNSNLEAIYSQVHKKEPPKGAPPAMQDTPHPQAVPVVPPPSRAPYGPSVVPSAKAQSVDKPHPQAVPVVPPPSRPPYGPSVVPSAKAQSVDTPHSQAVPVVPPPSRAPYGPSVVPSAKTQSVDTPHPQAVPGVASSVPVVPPPSRAPYVLSVVPSAKAQSVPLAPTKPPPSMPLPTRPVIPKNQSAPTTPPLMKQPTAPASRADLANENTPSCLKISQLAGGTELSADGTRISSIYEDMGVL</sequence>
<feature type="domain" description="IRS-type PTB" evidence="4">
    <location>
        <begin position="155"/>
        <end position="259"/>
    </location>
</feature>
<dbReference type="EMBL" id="BC167718">
    <property type="protein sequence ID" value="AAI67718.1"/>
    <property type="molecule type" value="mRNA"/>
</dbReference>
<proteinExistence type="evidence at transcript level"/>
<keyword evidence="2" id="KW-0597">Phosphoprotein</keyword>
<feature type="compositionally biased region" description="Pro residues" evidence="3">
    <location>
        <begin position="706"/>
        <end position="719"/>
    </location>
</feature>
<feature type="region of interest" description="Disordered" evidence="3">
    <location>
        <begin position="272"/>
        <end position="343"/>
    </location>
</feature>
<reference evidence="5" key="1">
    <citation type="submission" date="2008-06" db="EMBL/GenBank/DDBJ databases">
        <authorList>
            <consortium name="NIH - Xenopus Gene Collection (XGC) project"/>
        </authorList>
    </citation>
    <scope>NUCLEOTIDE SEQUENCE [LARGE SCALE MRNA]</scope>
    <source>
        <tissue evidence="5">Testes</tissue>
    </source>
</reference>
<dbReference type="CDD" id="cd01203">
    <property type="entry name" value="PTB_DOK1_DOK2_DOK3"/>
    <property type="match status" value="1"/>
</dbReference>
<feature type="compositionally biased region" description="Polar residues" evidence="3">
    <location>
        <begin position="478"/>
        <end position="497"/>
    </location>
</feature>
<dbReference type="SMART" id="SM01244">
    <property type="entry name" value="IRS"/>
    <property type="match status" value="1"/>
</dbReference>
<accession>B3DM64</accession>
<dbReference type="PANTHER" id="PTHR21258:SF46">
    <property type="entry name" value="DOCKING PROTEIN 1"/>
    <property type="match status" value="1"/>
</dbReference>
<feature type="region of interest" description="Disordered" evidence="3">
    <location>
        <begin position="554"/>
        <end position="669"/>
    </location>
</feature>
<dbReference type="PROSITE" id="PS51064">
    <property type="entry name" value="IRS_PTB"/>
    <property type="match status" value="1"/>
</dbReference>
<evidence type="ECO:0000313" key="5">
    <source>
        <dbReference type="EMBL" id="AAI67718.1"/>
    </source>
</evidence>